<dbReference type="InterPro" id="IPR050312">
    <property type="entry name" value="IolE/XylAMocC-like"/>
</dbReference>
<dbReference type="AlphaFoldDB" id="W2RRA3"/>
<keyword evidence="3" id="KW-1185">Reference proteome</keyword>
<name>W2RRA3_CYPE1</name>
<dbReference type="STRING" id="1220924.W2RRA3"/>
<dbReference type="Proteomes" id="UP000030752">
    <property type="component" value="Unassembled WGS sequence"/>
</dbReference>
<dbReference type="HOGENOM" id="CLU_035063_0_0_1"/>
<feature type="domain" description="Xylose isomerase-like TIM barrel" evidence="1">
    <location>
        <begin position="24"/>
        <end position="327"/>
    </location>
</feature>
<evidence type="ECO:0000313" key="3">
    <source>
        <dbReference type="Proteomes" id="UP000030752"/>
    </source>
</evidence>
<dbReference type="VEuPathDB" id="FungiDB:HMPREF1541_07019"/>
<dbReference type="eggNOG" id="ENOG502QQ4I">
    <property type="taxonomic scope" value="Eukaryota"/>
</dbReference>
<accession>W2RRA3</accession>
<proteinExistence type="predicted"/>
<evidence type="ECO:0000313" key="2">
    <source>
        <dbReference type="EMBL" id="ETN38977.1"/>
    </source>
</evidence>
<dbReference type="OrthoDB" id="5360893at2759"/>
<dbReference type="Gene3D" id="3.20.20.150">
    <property type="entry name" value="Divalent-metal-dependent TIM barrel enzymes"/>
    <property type="match status" value="1"/>
</dbReference>
<dbReference type="InterPro" id="IPR036237">
    <property type="entry name" value="Xyl_isomerase-like_sf"/>
</dbReference>
<organism evidence="2 3">
    <name type="scientific">Cyphellophora europaea (strain CBS 101466)</name>
    <name type="common">Phialophora europaea</name>
    <dbReference type="NCBI Taxonomy" id="1220924"/>
    <lineage>
        <taxon>Eukaryota</taxon>
        <taxon>Fungi</taxon>
        <taxon>Dikarya</taxon>
        <taxon>Ascomycota</taxon>
        <taxon>Pezizomycotina</taxon>
        <taxon>Eurotiomycetes</taxon>
        <taxon>Chaetothyriomycetidae</taxon>
        <taxon>Chaetothyriales</taxon>
        <taxon>Cyphellophoraceae</taxon>
        <taxon>Cyphellophora</taxon>
    </lineage>
</organism>
<dbReference type="Pfam" id="PF01261">
    <property type="entry name" value="AP_endonuc_2"/>
    <property type="match status" value="1"/>
</dbReference>
<reference evidence="2 3" key="1">
    <citation type="submission" date="2013-03" db="EMBL/GenBank/DDBJ databases">
        <title>The Genome Sequence of Phialophora europaea CBS 101466.</title>
        <authorList>
            <consortium name="The Broad Institute Genomics Platform"/>
            <person name="Cuomo C."/>
            <person name="de Hoog S."/>
            <person name="Gorbushina A."/>
            <person name="Walker B."/>
            <person name="Young S.K."/>
            <person name="Zeng Q."/>
            <person name="Gargeya S."/>
            <person name="Fitzgerald M."/>
            <person name="Haas B."/>
            <person name="Abouelleil A."/>
            <person name="Allen A.W."/>
            <person name="Alvarado L."/>
            <person name="Arachchi H.M."/>
            <person name="Berlin A.M."/>
            <person name="Chapman S.B."/>
            <person name="Gainer-Dewar J."/>
            <person name="Goldberg J."/>
            <person name="Griggs A."/>
            <person name="Gujja S."/>
            <person name="Hansen M."/>
            <person name="Howarth C."/>
            <person name="Imamovic A."/>
            <person name="Ireland A."/>
            <person name="Larimer J."/>
            <person name="McCowan C."/>
            <person name="Murphy C."/>
            <person name="Pearson M."/>
            <person name="Poon T.W."/>
            <person name="Priest M."/>
            <person name="Roberts A."/>
            <person name="Saif S."/>
            <person name="Shea T."/>
            <person name="Sisk P."/>
            <person name="Sykes S."/>
            <person name="Wortman J."/>
            <person name="Nusbaum C."/>
            <person name="Birren B."/>
        </authorList>
    </citation>
    <scope>NUCLEOTIDE SEQUENCE [LARGE SCALE GENOMIC DNA]</scope>
    <source>
        <strain evidence="2 3">CBS 101466</strain>
    </source>
</reference>
<gene>
    <name evidence="2" type="ORF">HMPREF1541_07019</name>
</gene>
<dbReference type="InParanoid" id="W2RRA3"/>
<dbReference type="RefSeq" id="XP_008719566.1">
    <property type="nucleotide sequence ID" value="XM_008721344.1"/>
</dbReference>
<evidence type="ECO:0000259" key="1">
    <source>
        <dbReference type="Pfam" id="PF01261"/>
    </source>
</evidence>
<sequence>MRCRPAITSMSLGRAWVHDLEEKLREAAQAGFQGLEVFYEDLEYLAKKDGQEVTPETLIRAAEQIRTLCDGLNLTIIGLQPFLFYEGLIDREEHAAKIEKLKTWFKIVTALGTDVIQIPSNFQRGGISGDMDLIVQDMREVADLGLKEDPPVRFAYENLAWGTYVDTWEKLWEIVSRVDRPNFGCCLDTFNIAGRVWADPAKPSGKTANADEDLKASLERLVKTVDLKKVFYVQVVDAEKMDPPLTQDHPFHVDGQPSRMSWSRNARLYLYEEEKGGYLPVVEVARVFLKELGFEGWVSMELFSRTMSDPDPSIPHTHAQRGIKAWKKLAQELSL</sequence>
<dbReference type="PANTHER" id="PTHR12110:SF57">
    <property type="entry name" value="DIOXYGENASE, PUTATIVE-RELATED"/>
    <property type="match status" value="1"/>
</dbReference>
<dbReference type="PANTHER" id="PTHR12110">
    <property type="entry name" value="HYDROXYPYRUVATE ISOMERASE"/>
    <property type="match status" value="1"/>
</dbReference>
<dbReference type="GeneID" id="19974358"/>
<dbReference type="SUPFAM" id="SSF51658">
    <property type="entry name" value="Xylose isomerase-like"/>
    <property type="match status" value="1"/>
</dbReference>
<protein>
    <recommendedName>
        <fullName evidence="1">Xylose isomerase-like TIM barrel domain-containing protein</fullName>
    </recommendedName>
</protein>
<dbReference type="InterPro" id="IPR013022">
    <property type="entry name" value="Xyl_isomerase-like_TIM-brl"/>
</dbReference>
<dbReference type="EMBL" id="KB822722">
    <property type="protein sequence ID" value="ETN38977.1"/>
    <property type="molecule type" value="Genomic_DNA"/>
</dbReference>